<keyword evidence="2" id="KW-0378">Hydrolase</keyword>
<dbReference type="SUPFAM" id="SSF55811">
    <property type="entry name" value="Nudix"/>
    <property type="match status" value="1"/>
</dbReference>
<evidence type="ECO:0000313" key="4">
    <source>
        <dbReference type="EMBL" id="TBL67473.1"/>
    </source>
</evidence>
<dbReference type="PROSITE" id="PS51462">
    <property type="entry name" value="NUDIX"/>
    <property type="match status" value="1"/>
</dbReference>
<dbReference type="AlphaFoldDB" id="A0A4Q9DC10"/>
<dbReference type="Gene3D" id="3.90.79.10">
    <property type="entry name" value="Nucleoside Triphosphate Pyrophosphohydrolase"/>
    <property type="match status" value="1"/>
</dbReference>
<dbReference type="OrthoDB" id="9131041at2"/>
<evidence type="ECO:0000256" key="1">
    <source>
        <dbReference type="ARBA" id="ARBA00001946"/>
    </source>
</evidence>
<evidence type="ECO:0000313" key="5">
    <source>
        <dbReference type="Proteomes" id="UP000293142"/>
    </source>
</evidence>
<keyword evidence="5" id="KW-1185">Reference proteome</keyword>
<comment type="cofactor">
    <cofactor evidence="1">
        <name>Mg(2+)</name>
        <dbReference type="ChEBI" id="CHEBI:18420"/>
    </cofactor>
</comment>
<dbReference type="GO" id="GO:0016787">
    <property type="term" value="F:hydrolase activity"/>
    <property type="evidence" value="ECO:0007669"/>
    <property type="project" value="UniProtKB-KW"/>
</dbReference>
<dbReference type="PANTHER" id="PTHR43046:SF2">
    <property type="entry name" value="8-OXO-DGTP DIPHOSPHATASE-RELATED"/>
    <property type="match status" value="1"/>
</dbReference>
<dbReference type="InterPro" id="IPR000086">
    <property type="entry name" value="NUDIX_hydrolase_dom"/>
</dbReference>
<organism evidence="4 5">
    <name type="scientific">Paenibacillus thalictri</name>
    <dbReference type="NCBI Taxonomy" id="2527873"/>
    <lineage>
        <taxon>Bacteria</taxon>
        <taxon>Bacillati</taxon>
        <taxon>Bacillota</taxon>
        <taxon>Bacilli</taxon>
        <taxon>Bacillales</taxon>
        <taxon>Paenibacillaceae</taxon>
        <taxon>Paenibacillus</taxon>
    </lineage>
</organism>
<dbReference type="InterPro" id="IPR020084">
    <property type="entry name" value="NUDIX_hydrolase_CS"/>
</dbReference>
<dbReference type="PROSITE" id="PS00893">
    <property type="entry name" value="NUDIX_BOX"/>
    <property type="match status" value="1"/>
</dbReference>
<protein>
    <submittedName>
        <fullName evidence="4">NUDIX domain-containing protein</fullName>
    </submittedName>
</protein>
<evidence type="ECO:0000259" key="3">
    <source>
        <dbReference type="PROSITE" id="PS51462"/>
    </source>
</evidence>
<dbReference type="EMBL" id="SIRE01000058">
    <property type="protein sequence ID" value="TBL67473.1"/>
    <property type="molecule type" value="Genomic_DNA"/>
</dbReference>
<proteinExistence type="predicted"/>
<evidence type="ECO:0000256" key="2">
    <source>
        <dbReference type="ARBA" id="ARBA00022801"/>
    </source>
</evidence>
<name>A0A4Q9DC10_9BACL</name>
<gene>
    <name evidence="4" type="ORF">EYB31_39650</name>
</gene>
<dbReference type="RefSeq" id="WP_131019118.1">
    <property type="nucleotide sequence ID" value="NZ_SIRE01000058.1"/>
</dbReference>
<dbReference type="Proteomes" id="UP000293142">
    <property type="component" value="Unassembled WGS sequence"/>
</dbReference>
<feature type="domain" description="Nudix hydrolase" evidence="3">
    <location>
        <begin position="34"/>
        <end position="162"/>
    </location>
</feature>
<dbReference type="Pfam" id="PF00293">
    <property type="entry name" value="NUDIX"/>
    <property type="match status" value="1"/>
</dbReference>
<comment type="caution">
    <text evidence="4">The sequence shown here is derived from an EMBL/GenBank/DDBJ whole genome shotgun (WGS) entry which is preliminary data.</text>
</comment>
<dbReference type="InterPro" id="IPR015797">
    <property type="entry name" value="NUDIX_hydrolase-like_dom_sf"/>
</dbReference>
<accession>A0A4Q9DC10</accession>
<sequence length="162" mass="18940">MREGSKMPIITNKKGDVFEAFLEISEDDLKSTKLDYPLTHALVVAKYENKYLLIYNRWRQEWEVPGGIIDEGESCRECAIRELFEETNQRPANIYFNGLMKFNLHNGRTEYGALYSVSIEKIGKFTSNDEALEIAFWNGIDEFNNINEIDKKLLEYYKDSCK</sequence>
<reference evidence="4 5" key="1">
    <citation type="submission" date="2019-02" db="EMBL/GenBank/DDBJ databases">
        <title>Paenibacillus sp. nov., isolated from surface-sterilized tissue of Thalictrum simplex L.</title>
        <authorList>
            <person name="Tuo L."/>
        </authorList>
    </citation>
    <scope>NUCLEOTIDE SEQUENCE [LARGE SCALE GENOMIC DNA]</scope>
    <source>
        <strain evidence="4 5">N2SHLJ1</strain>
    </source>
</reference>
<dbReference type="PANTHER" id="PTHR43046">
    <property type="entry name" value="GDP-MANNOSE MANNOSYL HYDROLASE"/>
    <property type="match status" value="1"/>
</dbReference>